<dbReference type="eggNOG" id="COG0070">
    <property type="taxonomic scope" value="Bacteria"/>
</dbReference>
<proteinExistence type="predicted"/>
<dbReference type="EMBL" id="BAVS01000001">
    <property type="protein sequence ID" value="GAE91471.1"/>
    <property type="molecule type" value="Genomic_DNA"/>
</dbReference>
<dbReference type="PANTHER" id="PTHR43100:SF1">
    <property type="entry name" value="GLUTAMATE SYNTHASE [NADPH] SMALL CHAIN"/>
    <property type="match status" value="1"/>
</dbReference>
<keyword evidence="3" id="KW-1185">Reference proteome</keyword>
<evidence type="ECO:0000259" key="1">
    <source>
        <dbReference type="Pfam" id="PF01493"/>
    </source>
</evidence>
<dbReference type="STRING" id="1298598.JCM21714_421"/>
<dbReference type="Proteomes" id="UP000019102">
    <property type="component" value="Unassembled WGS sequence"/>
</dbReference>
<dbReference type="InterPro" id="IPR036485">
    <property type="entry name" value="Glu_synth_asu_C_sf"/>
</dbReference>
<feature type="domain" description="Glutamate synthase alpha subunit C-terminal" evidence="1">
    <location>
        <begin position="2"/>
        <end position="66"/>
    </location>
</feature>
<dbReference type="Pfam" id="PF01493">
    <property type="entry name" value="GXGXG"/>
    <property type="match status" value="1"/>
</dbReference>
<evidence type="ECO:0000313" key="3">
    <source>
        <dbReference type="Proteomes" id="UP000019102"/>
    </source>
</evidence>
<dbReference type="Gene3D" id="2.160.20.60">
    <property type="entry name" value="Glutamate synthase, alpha subunit, C-terminal domain"/>
    <property type="match status" value="1"/>
</dbReference>
<protein>
    <submittedName>
        <fullName evidence="2">Glutamate synthase [NADPH] large chain</fullName>
    </submittedName>
</protein>
<gene>
    <name evidence="2" type="ORF">JCM21714_421</name>
</gene>
<dbReference type="SUPFAM" id="SSF69336">
    <property type="entry name" value="Alpha subunit of glutamate synthase, C-terminal domain"/>
    <property type="match status" value="1"/>
</dbReference>
<comment type="caution">
    <text evidence="2">The sequence shown here is derived from an EMBL/GenBank/DDBJ whole genome shotgun (WGS) entry which is preliminary data.</text>
</comment>
<name>W4VE83_9BACI</name>
<dbReference type="InterPro" id="IPR002489">
    <property type="entry name" value="Glu_synth_asu_C"/>
</dbReference>
<dbReference type="AlphaFoldDB" id="W4VE83"/>
<organism evidence="2 3">
    <name type="scientific">Gracilibacillus boraciitolerans JCM 21714</name>
    <dbReference type="NCBI Taxonomy" id="1298598"/>
    <lineage>
        <taxon>Bacteria</taxon>
        <taxon>Bacillati</taxon>
        <taxon>Bacillota</taxon>
        <taxon>Bacilli</taxon>
        <taxon>Bacillales</taxon>
        <taxon>Bacillaceae</taxon>
        <taxon>Gracilibacillus</taxon>
    </lineage>
</organism>
<evidence type="ECO:0000313" key="2">
    <source>
        <dbReference type="EMBL" id="GAE91471.1"/>
    </source>
</evidence>
<accession>W4VE83</accession>
<dbReference type="PANTHER" id="PTHR43100">
    <property type="entry name" value="GLUTAMATE SYNTHASE [NADPH] SMALL CHAIN"/>
    <property type="match status" value="1"/>
</dbReference>
<dbReference type="GO" id="GO:0016491">
    <property type="term" value="F:oxidoreductase activity"/>
    <property type="evidence" value="ECO:0007669"/>
    <property type="project" value="InterPro"/>
</dbReference>
<dbReference type="InterPro" id="IPR051394">
    <property type="entry name" value="Glutamate_Synthase"/>
</dbReference>
<sequence length="152" mass="17315">MEGVGDHGCEYMTGGRVVILGNVGKNFAAGMSGGVAYVKTDNKERFIRLCNDELVQFESLTDQKEIEEVKDLIINHHEYTNSDKAAITLQNWEEEVAKFVKVIPTDYKLMLQQIEWFKSQGLSVDDARFEAFMAKKDNKMTVQVNQQQMVTK</sequence>
<reference evidence="2 3" key="1">
    <citation type="journal article" date="2014" name="Genome Announc.">
        <title>Draft Genome Sequence of the Boron-Tolerant and Moderately Halotolerant Bacterium Gracilibacillus boraciitolerans JCM 21714T.</title>
        <authorList>
            <person name="Ahmed I."/>
            <person name="Oshima K."/>
            <person name="Suda W."/>
            <person name="Kitamura K."/>
            <person name="Iida T."/>
            <person name="Ohmori Y."/>
            <person name="Fujiwara T."/>
            <person name="Hattori M."/>
            <person name="Ohkuma M."/>
        </authorList>
    </citation>
    <scope>NUCLEOTIDE SEQUENCE [LARGE SCALE GENOMIC DNA]</scope>
    <source>
        <strain evidence="2 3">JCM 21714</strain>
    </source>
</reference>